<keyword evidence="4 10" id="KW-0808">Transferase</keyword>
<evidence type="ECO:0000313" key="14">
    <source>
        <dbReference type="Proteomes" id="UP000294545"/>
    </source>
</evidence>
<keyword evidence="1 10" id="KW-1003">Cell membrane</keyword>
<dbReference type="UniPathway" id="UPA00219"/>
<dbReference type="Gene3D" id="3.40.50.2000">
    <property type="entry name" value="Glycogen Phosphorylase B"/>
    <property type="match status" value="2"/>
</dbReference>
<keyword evidence="8 10" id="KW-0131">Cell cycle</keyword>
<evidence type="ECO:0000256" key="8">
    <source>
        <dbReference type="ARBA" id="ARBA00023306"/>
    </source>
</evidence>
<comment type="caution">
    <text evidence="13">The sequence shown here is derived from an EMBL/GenBank/DDBJ whole genome shotgun (WGS) entry which is preliminary data.</text>
</comment>
<evidence type="ECO:0000256" key="4">
    <source>
        <dbReference type="ARBA" id="ARBA00022679"/>
    </source>
</evidence>
<feature type="binding site" evidence="10">
    <location>
        <position position="194"/>
    </location>
    <ligand>
        <name>UDP-N-acetyl-alpha-D-glucosamine</name>
        <dbReference type="ChEBI" id="CHEBI:57705"/>
    </ligand>
</feature>
<comment type="function">
    <text evidence="10">Cell wall formation. Catalyzes the transfer of a GlcNAc subunit on undecaprenyl-pyrophosphoryl-MurNAc-pentapeptide (lipid intermediate I) to form undecaprenyl-pyrophosphoryl-MurNAc-(pentapeptide)GlcNAc (lipid intermediate II).</text>
</comment>
<dbReference type="GO" id="GO:0071555">
    <property type="term" value="P:cell wall organization"/>
    <property type="evidence" value="ECO:0007669"/>
    <property type="project" value="UniProtKB-KW"/>
</dbReference>
<evidence type="ECO:0000256" key="10">
    <source>
        <dbReference type="HAMAP-Rule" id="MF_00033"/>
    </source>
</evidence>
<dbReference type="GO" id="GO:0005886">
    <property type="term" value="C:plasma membrane"/>
    <property type="evidence" value="ECO:0007669"/>
    <property type="project" value="UniProtKB-SubCell"/>
</dbReference>
<evidence type="ECO:0000256" key="1">
    <source>
        <dbReference type="ARBA" id="ARBA00022475"/>
    </source>
</evidence>
<protein>
    <recommendedName>
        <fullName evidence="10">UDP-N-acetylglucosamine--N-acetylmuramyl-(pentapeptide) pyrophosphoryl-undecaprenol N-acetylglucosamine transferase</fullName>
        <ecNumber evidence="10">2.4.1.227</ecNumber>
    </recommendedName>
    <alternativeName>
        <fullName evidence="10">Undecaprenyl-PP-MurNAc-pentapeptide-UDPGlcNAc GlcNAc transferase</fullName>
    </alternativeName>
</protein>
<keyword evidence="14" id="KW-1185">Reference proteome</keyword>
<evidence type="ECO:0000256" key="7">
    <source>
        <dbReference type="ARBA" id="ARBA00023136"/>
    </source>
</evidence>
<evidence type="ECO:0000313" key="13">
    <source>
        <dbReference type="EMBL" id="TCK93123.1"/>
    </source>
</evidence>
<dbReference type="InterPro" id="IPR007235">
    <property type="entry name" value="Glyco_trans_28_C"/>
</dbReference>
<dbReference type="EC" id="2.4.1.227" evidence="10"/>
<dbReference type="GO" id="GO:0005975">
    <property type="term" value="P:carbohydrate metabolic process"/>
    <property type="evidence" value="ECO:0007669"/>
    <property type="project" value="InterPro"/>
</dbReference>
<dbReference type="SUPFAM" id="SSF53756">
    <property type="entry name" value="UDP-Glycosyltransferase/glycogen phosphorylase"/>
    <property type="match status" value="1"/>
</dbReference>
<dbReference type="PANTHER" id="PTHR21015:SF27">
    <property type="entry name" value="UDP-N-ACETYLGLUCOSAMINE--N-ACETYLMURAMYL-(PENTAPEPTIDE) PYROPHOSPHORYL-UNDECAPRENOL N-ACETYLGLUCOSAMINE TRANSFERASE"/>
    <property type="match status" value="1"/>
</dbReference>
<feature type="binding site" evidence="10">
    <location>
        <begin position="11"/>
        <end position="13"/>
    </location>
    <ligand>
        <name>UDP-N-acetyl-alpha-D-glucosamine</name>
        <dbReference type="ChEBI" id="CHEBI:57705"/>
    </ligand>
</feature>
<proteinExistence type="inferred from homology"/>
<dbReference type="NCBIfam" id="TIGR01133">
    <property type="entry name" value="murG"/>
    <property type="match status" value="1"/>
</dbReference>
<feature type="binding site" evidence="10">
    <location>
        <position position="164"/>
    </location>
    <ligand>
        <name>UDP-N-acetyl-alpha-D-glucosamine</name>
        <dbReference type="ChEBI" id="CHEBI:57705"/>
    </ligand>
</feature>
<keyword evidence="6 10" id="KW-0573">Peptidoglycan synthesis</keyword>
<evidence type="ECO:0000256" key="2">
    <source>
        <dbReference type="ARBA" id="ARBA00022618"/>
    </source>
</evidence>
<evidence type="ECO:0000256" key="9">
    <source>
        <dbReference type="ARBA" id="ARBA00023316"/>
    </source>
</evidence>
<dbReference type="GO" id="GO:0009252">
    <property type="term" value="P:peptidoglycan biosynthetic process"/>
    <property type="evidence" value="ECO:0007669"/>
    <property type="project" value="UniProtKB-UniRule"/>
</dbReference>
<comment type="similarity">
    <text evidence="10">Belongs to the glycosyltransferase 28 family. MurG subfamily.</text>
</comment>
<dbReference type="InterPro" id="IPR006009">
    <property type="entry name" value="GlcNAc_MurG"/>
</dbReference>
<evidence type="ECO:0000259" key="11">
    <source>
        <dbReference type="Pfam" id="PF03033"/>
    </source>
</evidence>
<dbReference type="CDD" id="cd03785">
    <property type="entry name" value="GT28_MurG"/>
    <property type="match status" value="1"/>
</dbReference>
<accession>A0A4R1MT42</accession>
<keyword evidence="3 10" id="KW-0328">Glycosyltransferase</keyword>
<feature type="binding site" evidence="10">
    <location>
        <position position="289"/>
    </location>
    <ligand>
        <name>UDP-N-acetyl-alpha-D-glucosamine</name>
        <dbReference type="ChEBI" id="CHEBI:57705"/>
    </ligand>
</feature>
<evidence type="ECO:0000259" key="12">
    <source>
        <dbReference type="Pfam" id="PF04101"/>
    </source>
</evidence>
<dbReference type="GO" id="GO:0008360">
    <property type="term" value="P:regulation of cell shape"/>
    <property type="evidence" value="ECO:0007669"/>
    <property type="project" value="UniProtKB-KW"/>
</dbReference>
<sequence>MKRIILTGGGTAGHVTPNMSLIPRLEKEGWSIFYIGSYNGIEKQLIEDMNIPYYGISSGKLRRYFDVKNFTDPFRVSKGYFEAVKLIKEINPSVIFSKGGFVTVPVIMAGRRKKVPTIIHESDMTPGLANKISMPFASKVCLTFPQTLRYVSNDKGVVTGTPIREELLEGSAIKGRQFAGFHNKLPTLLVIGGSLGSRKINEVVRKTIPNILKQYQIIHICGKGNIDPSLTHLEGYTQYEYVKEELSHFLACADVVVSRAGANTISELLALKKPHILIPLSASASRGDQILNAYSFKEQGFSYVINEEHLNKTSLVQGLNDVYNNKEDYIFNMNDTKLSNGIENIIALINDLKSTV</sequence>
<organism evidence="13 14">
    <name type="scientific">Natranaerovirga hydrolytica</name>
    <dbReference type="NCBI Taxonomy" id="680378"/>
    <lineage>
        <taxon>Bacteria</taxon>
        <taxon>Bacillati</taxon>
        <taxon>Bacillota</taxon>
        <taxon>Clostridia</taxon>
        <taxon>Lachnospirales</taxon>
        <taxon>Natranaerovirgaceae</taxon>
        <taxon>Natranaerovirga</taxon>
    </lineage>
</organism>
<dbReference type="AlphaFoldDB" id="A0A4R1MT42"/>
<gene>
    <name evidence="10" type="primary">murG</name>
    <name evidence="13" type="ORF">EDC19_1301</name>
</gene>
<reference evidence="13 14" key="1">
    <citation type="submission" date="2019-03" db="EMBL/GenBank/DDBJ databases">
        <title>Genomic Encyclopedia of Type Strains, Phase IV (KMG-IV): sequencing the most valuable type-strain genomes for metagenomic binning, comparative biology and taxonomic classification.</title>
        <authorList>
            <person name="Goeker M."/>
        </authorList>
    </citation>
    <scope>NUCLEOTIDE SEQUENCE [LARGE SCALE GENOMIC DNA]</scope>
    <source>
        <strain evidence="13 14">DSM 24176</strain>
    </source>
</reference>
<dbReference type="RefSeq" id="WP_132282036.1">
    <property type="nucleotide sequence ID" value="NZ_SMGQ01000012.1"/>
</dbReference>
<feature type="domain" description="Glycosyltransferase family 28 N-terminal" evidence="11">
    <location>
        <begin position="4"/>
        <end position="140"/>
    </location>
</feature>
<dbReference type="Proteomes" id="UP000294545">
    <property type="component" value="Unassembled WGS sequence"/>
</dbReference>
<dbReference type="InterPro" id="IPR004276">
    <property type="entry name" value="GlycoTrans_28_N"/>
</dbReference>
<feature type="domain" description="Glycosyl transferase family 28 C-terminal" evidence="12">
    <location>
        <begin position="187"/>
        <end position="345"/>
    </location>
</feature>
<dbReference type="GO" id="GO:0051301">
    <property type="term" value="P:cell division"/>
    <property type="evidence" value="ECO:0007669"/>
    <property type="project" value="UniProtKB-KW"/>
</dbReference>
<dbReference type="Pfam" id="PF03033">
    <property type="entry name" value="Glyco_transf_28"/>
    <property type="match status" value="1"/>
</dbReference>
<evidence type="ECO:0000256" key="3">
    <source>
        <dbReference type="ARBA" id="ARBA00022676"/>
    </source>
</evidence>
<comment type="subcellular location">
    <subcellularLocation>
        <location evidence="10">Cell membrane</location>
        <topology evidence="10">Peripheral membrane protein</topology>
        <orientation evidence="10">Cytoplasmic side</orientation>
    </subcellularLocation>
</comment>
<evidence type="ECO:0000256" key="6">
    <source>
        <dbReference type="ARBA" id="ARBA00022984"/>
    </source>
</evidence>
<dbReference type="OrthoDB" id="9808936at2"/>
<dbReference type="GO" id="GO:0050511">
    <property type="term" value="F:undecaprenyldiphospho-muramoylpentapeptide beta-N-acetylglucosaminyltransferase activity"/>
    <property type="evidence" value="ECO:0007669"/>
    <property type="project" value="UniProtKB-UniRule"/>
</dbReference>
<keyword evidence="2 10" id="KW-0132">Cell division</keyword>
<dbReference type="GO" id="GO:0051991">
    <property type="term" value="F:UDP-N-acetyl-D-glucosamine:N-acetylmuramoyl-L-alanyl-D-glutamyl-meso-2,6-diaminopimelyl-D-alanyl-D-alanine-diphosphoundecaprenol 4-beta-N-acetylglucosaminlytransferase activity"/>
    <property type="evidence" value="ECO:0007669"/>
    <property type="project" value="RHEA"/>
</dbReference>
<keyword evidence="9 10" id="KW-0961">Cell wall biogenesis/degradation</keyword>
<keyword evidence="7 10" id="KW-0472">Membrane</keyword>
<dbReference type="PANTHER" id="PTHR21015">
    <property type="entry name" value="UDP-N-ACETYLGLUCOSAMINE--N-ACETYLMURAMYL-(PENTAPEPTIDE) PYROPHOSPHORYL-UNDECAPRENOL N-ACETYLGLUCOSAMINE TRANSFERASE 1"/>
    <property type="match status" value="1"/>
</dbReference>
<name>A0A4R1MT42_9FIRM</name>
<comment type="catalytic activity">
    <reaction evidence="10">
        <text>di-trans,octa-cis-undecaprenyl diphospho-N-acetyl-alpha-D-muramoyl-L-alanyl-D-glutamyl-meso-2,6-diaminopimeloyl-D-alanyl-D-alanine + UDP-N-acetyl-alpha-D-glucosamine = di-trans,octa-cis-undecaprenyl diphospho-[N-acetyl-alpha-D-glucosaminyl-(1-&gt;4)]-N-acetyl-alpha-D-muramoyl-L-alanyl-D-glutamyl-meso-2,6-diaminopimeloyl-D-alanyl-D-alanine + UDP + H(+)</text>
        <dbReference type="Rhea" id="RHEA:31227"/>
        <dbReference type="ChEBI" id="CHEBI:15378"/>
        <dbReference type="ChEBI" id="CHEBI:57705"/>
        <dbReference type="ChEBI" id="CHEBI:58223"/>
        <dbReference type="ChEBI" id="CHEBI:61387"/>
        <dbReference type="ChEBI" id="CHEBI:61388"/>
        <dbReference type="EC" id="2.4.1.227"/>
    </reaction>
</comment>
<dbReference type="EMBL" id="SMGQ01000012">
    <property type="protein sequence ID" value="TCK93123.1"/>
    <property type="molecule type" value="Genomic_DNA"/>
</dbReference>
<dbReference type="HAMAP" id="MF_00033">
    <property type="entry name" value="MurG"/>
    <property type="match status" value="1"/>
</dbReference>
<dbReference type="NCBIfam" id="NF009102">
    <property type="entry name" value="PRK12446.1"/>
    <property type="match status" value="1"/>
</dbReference>
<evidence type="ECO:0000256" key="5">
    <source>
        <dbReference type="ARBA" id="ARBA00022960"/>
    </source>
</evidence>
<dbReference type="Pfam" id="PF04101">
    <property type="entry name" value="Glyco_tran_28_C"/>
    <property type="match status" value="1"/>
</dbReference>
<keyword evidence="5 10" id="KW-0133">Cell shape</keyword>
<comment type="pathway">
    <text evidence="10">Cell wall biogenesis; peptidoglycan biosynthesis.</text>
</comment>
<comment type="caution">
    <text evidence="10">Lacks conserved residue(s) required for the propagation of feature annotation.</text>
</comment>